<gene>
    <name evidence="20" type="ORF">BET03_10080</name>
</gene>
<evidence type="ECO:0000256" key="17">
    <source>
        <dbReference type="ARBA" id="ARBA00063355"/>
    </source>
</evidence>
<evidence type="ECO:0000256" key="6">
    <source>
        <dbReference type="ARBA" id="ARBA00022490"/>
    </source>
</evidence>
<feature type="domain" description="4Fe-4S ferredoxin-type" evidence="19">
    <location>
        <begin position="201"/>
        <end position="230"/>
    </location>
</feature>
<keyword evidence="9" id="KW-0677">Repeat</keyword>
<dbReference type="InterPro" id="IPR017900">
    <property type="entry name" value="4Fe4S_Fe_S_CS"/>
</dbReference>
<dbReference type="PANTHER" id="PTHR11493:SF54">
    <property type="entry name" value="ANAEROBIC SULFITE REDUCTASE SUBUNIT C"/>
    <property type="match status" value="1"/>
</dbReference>
<keyword evidence="12" id="KW-0408">Iron</keyword>
<comment type="subcellular location">
    <subcellularLocation>
        <location evidence="2">Cytoplasm</location>
    </subcellularLocation>
</comment>
<dbReference type="InterPro" id="IPR005117">
    <property type="entry name" value="NiRdtase/SiRdtase_haem-b_fer"/>
</dbReference>
<keyword evidence="4" id="KW-0813">Transport</keyword>
<keyword evidence="10" id="KW-0249">Electron transport</keyword>
<dbReference type="PRINTS" id="PR00397">
    <property type="entry name" value="SIROHAEM"/>
</dbReference>
<name>A0A419T5Y5_9FIRM</name>
<dbReference type="SUPFAM" id="SSF54862">
    <property type="entry name" value="4Fe-4S ferredoxins"/>
    <property type="match status" value="1"/>
</dbReference>
<sequence>MGLDLNTKKVKKNAYRITKERGKTALRIRVPGGHLEAKYLPIIKEIAEEYGNGTIHITIRQGFEIPGIPFEKMEEINRKIRPIIEGLELDYGVKIDDPEGGYPAAGTRNVSACIGNKVCRYANYETTELARKIEKAIYPNHYHVKIALTGCPNDCIKAHMQDFGIVGMADTQYDSYRCIGCEACVKNCKKRATGALTFKNGKVKKDERRCIGCGECVLKCPTGAWTRNPKKFYKLLIMGRTGKKNPRLAKPFLEWVDEDTIIKVIKNTYEYIDKYIDRSLPKEHVGYIVDRTGFNVFKEYALKDVELGPKAKVAEYIDFRGYKYEKDAFMKEEE</sequence>
<accession>A0A419T5Y5</accession>
<dbReference type="GO" id="GO:0000103">
    <property type="term" value="P:sulfate assimilation"/>
    <property type="evidence" value="ECO:0007669"/>
    <property type="project" value="TreeGrafter"/>
</dbReference>
<dbReference type="GO" id="GO:0051539">
    <property type="term" value="F:4 iron, 4 sulfur cluster binding"/>
    <property type="evidence" value="ECO:0007669"/>
    <property type="project" value="UniProtKB-KW"/>
</dbReference>
<dbReference type="Gene3D" id="3.90.480.10">
    <property type="entry name" value="Sulfite Reductase Hemoprotein,Domain 2"/>
    <property type="match status" value="1"/>
</dbReference>
<evidence type="ECO:0000256" key="7">
    <source>
        <dbReference type="ARBA" id="ARBA00022617"/>
    </source>
</evidence>
<feature type="domain" description="4Fe-4S ferredoxin-type" evidence="19">
    <location>
        <begin position="169"/>
        <end position="199"/>
    </location>
</feature>
<keyword evidence="11" id="KW-0560">Oxidoreductase</keyword>
<dbReference type="GO" id="GO:0009337">
    <property type="term" value="C:sulfite reductase complex (NADPH)"/>
    <property type="evidence" value="ECO:0007669"/>
    <property type="project" value="TreeGrafter"/>
</dbReference>
<dbReference type="PANTHER" id="PTHR11493">
    <property type="entry name" value="SULFITE REDUCTASE [NADPH] SUBUNIT BETA-RELATED"/>
    <property type="match status" value="1"/>
</dbReference>
<evidence type="ECO:0000256" key="15">
    <source>
        <dbReference type="ARBA" id="ARBA00055038"/>
    </source>
</evidence>
<evidence type="ECO:0000256" key="4">
    <source>
        <dbReference type="ARBA" id="ARBA00022448"/>
    </source>
</evidence>
<dbReference type="GO" id="GO:0050311">
    <property type="term" value="F:sulfite reductase (ferredoxin) activity"/>
    <property type="evidence" value="ECO:0007669"/>
    <property type="project" value="TreeGrafter"/>
</dbReference>
<evidence type="ECO:0000313" key="21">
    <source>
        <dbReference type="Proteomes" id="UP000284177"/>
    </source>
</evidence>
<organism evidence="20 21">
    <name type="scientific">Thermohalobacter berrensis</name>
    <dbReference type="NCBI Taxonomy" id="99594"/>
    <lineage>
        <taxon>Bacteria</taxon>
        <taxon>Bacillati</taxon>
        <taxon>Bacillota</taxon>
        <taxon>Tissierellia</taxon>
        <taxon>Tissierellales</taxon>
        <taxon>Thermohalobacteraceae</taxon>
        <taxon>Thermohalobacter</taxon>
    </lineage>
</organism>
<dbReference type="InterPro" id="IPR014261">
    <property type="entry name" value="Sulphite_reductase_C"/>
</dbReference>
<comment type="similarity">
    <text evidence="3">Belongs to the nitrite and sulfite reductase 4Fe-4S domain family.</text>
</comment>
<evidence type="ECO:0000256" key="1">
    <source>
        <dbReference type="ARBA" id="ARBA00001966"/>
    </source>
</evidence>
<dbReference type="Pfam" id="PF03460">
    <property type="entry name" value="NIR_SIR_ferr"/>
    <property type="match status" value="1"/>
</dbReference>
<evidence type="ECO:0000256" key="2">
    <source>
        <dbReference type="ARBA" id="ARBA00004496"/>
    </source>
</evidence>
<evidence type="ECO:0000259" key="19">
    <source>
        <dbReference type="PROSITE" id="PS51379"/>
    </source>
</evidence>
<keyword evidence="13" id="KW-0411">Iron-sulfur</keyword>
<keyword evidence="21" id="KW-1185">Reference proteome</keyword>
<evidence type="ECO:0000256" key="5">
    <source>
        <dbReference type="ARBA" id="ARBA00022485"/>
    </source>
</evidence>
<keyword evidence="6" id="KW-0963">Cytoplasm</keyword>
<keyword evidence="5" id="KW-0004">4Fe-4S</keyword>
<evidence type="ECO:0000256" key="11">
    <source>
        <dbReference type="ARBA" id="ARBA00023002"/>
    </source>
</evidence>
<dbReference type="GO" id="GO:0020037">
    <property type="term" value="F:heme binding"/>
    <property type="evidence" value="ECO:0007669"/>
    <property type="project" value="InterPro"/>
</dbReference>
<dbReference type="PROSITE" id="PS00365">
    <property type="entry name" value="NIR_SIR"/>
    <property type="match status" value="1"/>
</dbReference>
<proteinExistence type="inferred from homology"/>
<dbReference type="Proteomes" id="UP000284177">
    <property type="component" value="Unassembled WGS sequence"/>
</dbReference>
<dbReference type="InterPro" id="IPR006066">
    <property type="entry name" value="NO2/SO3_Rdtase_FeS/sirohaem_BS"/>
</dbReference>
<dbReference type="FunFam" id="3.30.70.20:FF:000033">
    <property type="entry name" value="Anaerobic sulfite reductase subunit AsrC"/>
    <property type="match status" value="1"/>
</dbReference>
<reference evidence="20 21" key="1">
    <citation type="submission" date="2016-08" db="EMBL/GenBank/DDBJ databases">
        <title>Novel Firmicutes and Novel Genomes.</title>
        <authorList>
            <person name="Poppleton D.I."/>
            <person name="Gribaldo S."/>
        </authorList>
    </citation>
    <scope>NUCLEOTIDE SEQUENCE [LARGE SCALE GENOMIC DNA]</scope>
    <source>
        <strain evidence="20 21">CTT3</strain>
    </source>
</reference>
<comment type="cofactor">
    <cofactor evidence="1">
        <name>[4Fe-4S] cluster</name>
        <dbReference type="ChEBI" id="CHEBI:49883"/>
    </cofactor>
</comment>
<evidence type="ECO:0000256" key="16">
    <source>
        <dbReference type="ARBA" id="ARBA00060698"/>
    </source>
</evidence>
<dbReference type="SUPFAM" id="SSF55124">
    <property type="entry name" value="Nitrite/Sulfite reductase N-terminal domain-like"/>
    <property type="match status" value="1"/>
</dbReference>
<evidence type="ECO:0000256" key="14">
    <source>
        <dbReference type="ARBA" id="ARBA00052750"/>
    </source>
</evidence>
<dbReference type="InterPro" id="IPR006067">
    <property type="entry name" value="NO2/SO3_Rdtase_4Fe4S_dom"/>
</dbReference>
<comment type="caution">
    <text evidence="20">The sequence shown here is derived from an EMBL/GenBank/DDBJ whole genome shotgun (WGS) entry which is preliminary data.</text>
</comment>
<dbReference type="InterPro" id="IPR017896">
    <property type="entry name" value="4Fe4S_Fe-S-bd"/>
</dbReference>
<dbReference type="InterPro" id="IPR045169">
    <property type="entry name" value="NO2/SO3_Rdtase_4Fe4S_prot"/>
</dbReference>
<dbReference type="Pfam" id="PF01077">
    <property type="entry name" value="NIR_SIR"/>
    <property type="match status" value="1"/>
</dbReference>
<dbReference type="SUPFAM" id="SSF56014">
    <property type="entry name" value="Nitrite and sulphite reductase 4Fe-4S domain-like"/>
    <property type="match status" value="1"/>
</dbReference>
<dbReference type="EMBL" id="MCIB01000008">
    <property type="protein sequence ID" value="RKD32954.1"/>
    <property type="molecule type" value="Genomic_DNA"/>
</dbReference>
<dbReference type="GO" id="GO:0016002">
    <property type="term" value="F:sulfite reductase activity"/>
    <property type="evidence" value="ECO:0007669"/>
    <property type="project" value="TreeGrafter"/>
</dbReference>
<evidence type="ECO:0000256" key="10">
    <source>
        <dbReference type="ARBA" id="ARBA00022982"/>
    </source>
</evidence>
<evidence type="ECO:0000256" key="18">
    <source>
        <dbReference type="ARBA" id="ARBA00070076"/>
    </source>
</evidence>
<evidence type="ECO:0000256" key="13">
    <source>
        <dbReference type="ARBA" id="ARBA00023014"/>
    </source>
</evidence>
<dbReference type="InterPro" id="IPR045854">
    <property type="entry name" value="NO2/SO3_Rdtase_4Fe4S_sf"/>
</dbReference>
<evidence type="ECO:0000256" key="3">
    <source>
        <dbReference type="ARBA" id="ARBA00010429"/>
    </source>
</evidence>
<dbReference type="InterPro" id="IPR036136">
    <property type="entry name" value="Nit/Sulf_reduc_fer-like_dom_sf"/>
</dbReference>
<keyword evidence="7" id="KW-0349">Heme</keyword>
<dbReference type="OrthoDB" id="9800558at2"/>
<dbReference type="PROSITE" id="PS51379">
    <property type="entry name" value="4FE4S_FER_2"/>
    <property type="match status" value="2"/>
</dbReference>
<evidence type="ECO:0000256" key="8">
    <source>
        <dbReference type="ARBA" id="ARBA00022723"/>
    </source>
</evidence>
<evidence type="ECO:0000313" key="20">
    <source>
        <dbReference type="EMBL" id="RKD32954.1"/>
    </source>
</evidence>
<dbReference type="GO" id="GO:0046872">
    <property type="term" value="F:metal ion binding"/>
    <property type="evidence" value="ECO:0007669"/>
    <property type="project" value="UniProtKB-KW"/>
</dbReference>
<comment type="catalytic activity">
    <reaction evidence="14">
        <text>hydrogen sulfide + 3 NAD(+) + 3 H2O = sulfite + 3 NADH + 4 H(+)</text>
        <dbReference type="Rhea" id="RHEA:55316"/>
        <dbReference type="ChEBI" id="CHEBI:15377"/>
        <dbReference type="ChEBI" id="CHEBI:15378"/>
        <dbReference type="ChEBI" id="CHEBI:17359"/>
        <dbReference type="ChEBI" id="CHEBI:29919"/>
        <dbReference type="ChEBI" id="CHEBI:57540"/>
        <dbReference type="ChEBI" id="CHEBI:57945"/>
    </reaction>
</comment>
<protein>
    <recommendedName>
        <fullName evidence="18">Anaerobic sulfite reductase subunit C</fullName>
    </recommendedName>
</protein>
<dbReference type="Gene3D" id="3.30.413.10">
    <property type="entry name" value="Sulfite Reductase Hemoprotein, domain 1"/>
    <property type="match status" value="1"/>
</dbReference>
<comment type="function">
    <text evidence="15">This enzyme catalyzes the hydrogen sulfide production from sulfite. It is strictly anaerobic. It is regulated by electron acceptors rather than by cysteine.</text>
</comment>
<comment type="subunit">
    <text evidence="17">The anaerobic sulfite reductase seems to consist of three subunits.</text>
</comment>
<keyword evidence="8" id="KW-0479">Metal-binding</keyword>
<dbReference type="RefSeq" id="WP_120168125.1">
    <property type="nucleotide sequence ID" value="NZ_MCIB01000008.1"/>
</dbReference>
<comment type="pathway">
    <text evidence="16">Sulfur metabolism; sulfite reduction.</text>
</comment>
<dbReference type="GO" id="GO:0005737">
    <property type="term" value="C:cytoplasm"/>
    <property type="evidence" value="ECO:0007669"/>
    <property type="project" value="UniProtKB-SubCell"/>
</dbReference>
<dbReference type="NCBIfam" id="TIGR02912">
    <property type="entry name" value="sulfite_red_C"/>
    <property type="match status" value="1"/>
</dbReference>
<dbReference type="PROSITE" id="PS00198">
    <property type="entry name" value="4FE4S_FER_1"/>
    <property type="match status" value="1"/>
</dbReference>
<dbReference type="AlphaFoldDB" id="A0A419T5Y5"/>
<evidence type="ECO:0000256" key="12">
    <source>
        <dbReference type="ARBA" id="ARBA00023004"/>
    </source>
</evidence>
<dbReference type="Pfam" id="PF00037">
    <property type="entry name" value="Fer4"/>
    <property type="match status" value="1"/>
</dbReference>
<evidence type="ECO:0000256" key="9">
    <source>
        <dbReference type="ARBA" id="ARBA00022737"/>
    </source>
</evidence>
<dbReference type="Gene3D" id="3.30.70.20">
    <property type="match status" value="1"/>
</dbReference>